<dbReference type="InterPro" id="IPR024535">
    <property type="entry name" value="RHGA/B-epi-like_pectate_lyase"/>
</dbReference>
<organism evidence="2 3">
    <name type="scientific">Robertmurraya beringensis</name>
    <dbReference type="NCBI Taxonomy" id="641660"/>
    <lineage>
        <taxon>Bacteria</taxon>
        <taxon>Bacillati</taxon>
        <taxon>Bacillota</taxon>
        <taxon>Bacilli</taxon>
        <taxon>Bacillales</taxon>
        <taxon>Bacillaceae</taxon>
        <taxon>Robertmurraya</taxon>
    </lineage>
</organism>
<dbReference type="PANTHER" id="PTHR31339:SF9">
    <property type="entry name" value="PLASMIN AND FIBRONECTIN-BINDING PROTEIN A"/>
    <property type="match status" value="1"/>
</dbReference>
<keyword evidence="2" id="KW-0378">Hydrolase</keyword>
<reference evidence="2 3" key="1">
    <citation type="submission" date="2024-09" db="EMBL/GenBank/DDBJ databases">
        <authorList>
            <person name="Sun Q."/>
            <person name="Mori K."/>
        </authorList>
    </citation>
    <scope>NUCLEOTIDE SEQUENCE [LARGE SCALE GENOMIC DNA]</scope>
    <source>
        <strain evidence="2 3">CGMCC 1.9126</strain>
    </source>
</reference>
<dbReference type="RefSeq" id="WP_377058938.1">
    <property type="nucleotide sequence ID" value="NZ_JBHLUU010000123.1"/>
</dbReference>
<dbReference type="GO" id="GO:0016787">
    <property type="term" value="F:hydrolase activity"/>
    <property type="evidence" value="ECO:0007669"/>
    <property type="project" value="UniProtKB-KW"/>
</dbReference>
<accession>A0ABV6KWA2</accession>
<proteinExistence type="predicted"/>
<gene>
    <name evidence="2" type="ORF">ACFFHF_20640</name>
</gene>
<comment type="caution">
    <text evidence="2">The sequence shown here is derived from an EMBL/GenBank/DDBJ whole genome shotgun (WGS) entry which is preliminary data.</text>
</comment>
<dbReference type="EMBL" id="JBHLUU010000123">
    <property type="protein sequence ID" value="MFC0477604.1"/>
    <property type="molecule type" value="Genomic_DNA"/>
</dbReference>
<dbReference type="Gene3D" id="2.160.20.10">
    <property type="entry name" value="Single-stranded right-handed beta-helix, Pectin lyase-like"/>
    <property type="match status" value="1"/>
</dbReference>
<dbReference type="InterPro" id="IPR012334">
    <property type="entry name" value="Pectin_lyas_fold"/>
</dbReference>
<dbReference type="Proteomes" id="UP001589738">
    <property type="component" value="Unassembled WGS sequence"/>
</dbReference>
<evidence type="ECO:0000259" key="1">
    <source>
        <dbReference type="Pfam" id="PF12708"/>
    </source>
</evidence>
<dbReference type="PANTHER" id="PTHR31339">
    <property type="entry name" value="PECTIN LYASE-RELATED"/>
    <property type="match status" value="1"/>
</dbReference>
<keyword evidence="3" id="KW-1185">Reference proteome</keyword>
<evidence type="ECO:0000313" key="3">
    <source>
        <dbReference type="Proteomes" id="UP001589738"/>
    </source>
</evidence>
<feature type="domain" description="Rhamnogalacturonase A/B/Epimerase-like pectate lyase" evidence="1">
    <location>
        <begin position="70"/>
        <end position="248"/>
    </location>
</feature>
<protein>
    <submittedName>
        <fullName evidence="2">Glycosyl hydrolase family 28-related protein</fullName>
    </submittedName>
</protein>
<sequence length="440" mass="49039">MIRRWSKYSTPLDQLIKETDTLFRKIAVHPSPSINDMSTLVNEKGEAIPSWLPDLDVEFHKLQSEIKYERNVVDFGAVGDGATDNTNAFRKAIGRGNCKIIIPEGVFVTKGIKLPSNTILVGAGKGKTILKLHHEALKSAILLTNKHHISGNHHIYVEGMTLDWNVKRLPSEERTASGNNRSSCFTFAHVKYGWVKKVEAIDAGLHAFDVSSTLYYYIKDGFMGPGRSQYIWLDECNGYGFGDDGITTHHSDYIFISKSHMCDPSGRAHETGSCNSNGIEIDDGSRYVWLVNNTTTRCFGGVEVKAHHNASAASYVTIIGHLSVHDNRAFNFRHIGHHKGNDPQSKTAYNIKAMNLVAIAPIFTSLYEVSTPRAMVVSAYRNVVVNQFTILGDPSYDFEGHPVIAIQYRAKQVVLHKIYIEGFYHAGGIKGKFYTSEELT</sequence>
<dbReference type="InterPro" id="IPR051801">
    <property type="entry name" value="GH28_Enzymes"/>
</dbReference>
<dbReference type="SUPFAM" id="SSF51126">
    <property type="entry name" value="Pectin lyase-like"/>
    <property type="match status" value="1"/>
</dbReference>
<evidence type="ECO:0000313" key="2">
    <source>
        <dbReference type="EMBL" id="MFC0477604.1"/>
    </source>
</evidence>
<dbReference type="Pfam" id="PF12708">
    <property type="entry name" value="Pect-lyase_RHGA_epim"/>
    <property type="match status" value="1"/>
</dbReference>
<dbReference type="InterPro" id="IPR011050">
    <property type="entry name" value="Pectin_lyase_fold/virulence"/>
</dbReference>
<name>A0ABV6KWA2_9BACI</name>